<keyword evidence="11" id="KW-1185">Reference proteome</keyword>
<feature type="transmembrane region" description="Helical" evidence="8">
    <location>
        <begin position="169"/>
        <end position="197"/>
    </location>
</feature>
<dbReference type="Proteomes" id="UP000194440">
    <property type="component" value="Plasmid pACP4.1"/>
</dbReference>
<evidence type="ECO:0000313" key="11">
    <source>
        <dbReference type="Proteomes" id="UP000194440"/>
    </source>
</evidence>
<dbReference type="GO" id="GO:0005886">
    <property type="term" value="C:plasma membrane"/>
    <property type="evidence" value="ECO:0007669"/>
    <property type="project" value="UniProtKB-SubCell"/>
</dbReference>
<evidence type="ECO:0000256" key="5">
    <source>
        <dbReference type="ARBA" id="ARBA00022692"/>
    </source>
</evidence>
<name>A0A240UIB8_9BURK</name>
<dbReference type="RefSeq" id="WP_086929012.1">
    <property type="nucleotide sequence ID" value="NZ_CP021363.1"/>
</dbReference>
<dbReference type="InterPro" id="IPR018076">
    <property type="entry name" value="T2SS_GspF_dom"/>
</dbReference>
<dbReference type="KEGG" id="acis:CBP35_19915"/>
<dbReference type="InterPro" id="IPR003004">
    <property type="entry name" value="GspF/PilC"/>
</dbReference>
<feature type="transmembrane region" description="Helical" evidence="8">
    <location>
        <begin position="129"/>
        <end position="148"/>
    </location>
</feature>
<dbReference type="OrthoDB" id="7031359at2"/>
<evidence type="ECO:0000256" key="1">
    <source>
        <dbReference type="ARBA" id="ARBA00004429"/>
    </source>
</evidence>
<dbReference type="AlphaFoldDB" id="A0A240UIB8"/>
<accession>A0A240UIB8</accession>
<dbReference type="PANTHER" id="PTHR30012:SF7">
    <property type="entry name" value="PROTEIN TRANSPORT PROTEIN HOFC HOMOLOG"/>
    <property type="match status" value="1"/>
</dbReference>
<feature type="transmembrane region" description="Helical" evidence="8">
    <location>
        <begin position="328"/>
        <end position="347"/>
    </location>
</feature>
<sequence>MKNSSINIDNLNASLEKFIFSHSPSQRADFYGMMSALMDGGKPLDSCLRELHARYKQKKRPIASLLAAWSSSMAEGKTFGAAIKGYASETEVVILSASEKSGELPSGFTQAALVAQSSKDIRNAILAEMTTPVVQVIILLVMMIGFSTDIAPQLTQSIPMSAMDDSQKALFGLSGIIAKTWYLIIPALIGMFMISIWSMPRYTGKLRPQLDKVAPWSIYRVYSSSTFLISLSALIKAGIPIETAIRFIKNQSSPWLADHLAVMAGRMRAGSEQGTALDTGLLSDRLSDMVAIYSKTSSFDVAVSTIGTVAIKDGIQNIKTKASVVKTISTLAIGAMVAWIFLSMLGISDAAQRASNQASQASSAKAPRR</sequence>
<dbReference type="Gene3D" id="1.20.81.30">
    <property type="entry name" value="Type II secretion system (T2SS), domain F"/>
    <property type="match status" value="2"/>
</dbReference>
<dbReference type="InterPro" id="IPR042094">
    <property type="entry name" value="T2SS_GspF_sf"/>
</dbReference>
<protein>
    <recommendedName>
        <fullName evidence="9">Type II secretion system protein GspF domain-containing protein</fullName>
    </recommendedName>
</protein>
<comment type="subcellular location">
    <subcellularLocation>
        <location evidence="1">Cell inner membrane</location>
        <topology evidence="1">Multi-pass membrane protein</topology>
    </subcellularLocation>
</comment>
<gene>
    <name evidence="10" type="ORF">CBP36_19945</name>
</gene>
<evidence type="ECO:0000256" key="3">
    <source>
        <dbReference type="ARBA" id="ARBA00022475"/>
    </source>
</evidence>
<feature type="domain" description="Type II secretion system protein GspF" evidence="9">
    <location>
        <begin position="30"/>
        <end position="146"/>
    </location>
</feature>
<comment type="similarity">
    <text evidence="2">Belongs to the GSP F family.</text>
</comment>
<proteinExistence type="inferred from homology"/>
<geneLocation type="plasmid" evidence="10 11">
    <name>pACP4.1</name>
</geneLocation>
<evidence type="ECO:0000256" key="8">
    <source>
        <dbReference type="SAM" id="Phobius"/>
    </source>
</evidence>
<evidence type="ECO:0000313" key="10">
    <source>
        <dbReference type="EMBL" id="ART61241.1"/>
    </source>
</evidence>
<keyword evidence="4" id="KW-0997">Cell inner membrane</keyword>
<dbReference type="GO" id="GO:0015628">
    <property type="term" value="P:protein secretion by the type II secretion system"/>
    <property type="evidence" value="ECO:0007669"/>
    <property type="project" value="TreeGrafter"/>
</dbReference>
<evidence type="ECO:0000256" key="6">
    <source>
        <dbReference type="ARBA" id="ARBA00022989"/>
    </source>
</evidence>
<feature type="domain" description="Type II secretion system protein GspF" evidence="9">
    <location>
        <begin position="227"/>
        <end position="345"/>
    </location>
</feature>
<keyword evidence="5 8" id="KW-0812">Transmembrane</keyword>
<dbReference type="Pfam" id="PF00482">
    <property type="entry name" value="T2SSF"/>
    <property type="match status" value="2"/>
</dbReference>
<reference evidence="10" key="1">
    <citation type="submission" date="2017-05" db="EMBL/GenBank/DDBJ databases">
        <title>Polyphasic characterization of four soil-derived phenanthrene-degrading Acidovorax strains and proposal of Acidovorax phenanthrenivorans sp. nov.</title>
        <authorList>
            <person name="Singleton D."/>
            <person name="Lee J."/>
            <person name="Dickey A.N."/>
            <person name="Stroud A."/>
            <person name="Scholl E.H."/>
            <person name="Wright F.A."/>
            <person name="Aitken M.D."/>
        </authorList>
    </citation>
    <scope>NUCLEOTIDE SEQUENCE</scope>
    <source>
        <strain evidence="10">P4</strain>
        <plasmid evidence="10">pACP4.1</plasmid>
    </source>
</reference>
<keyword evidence="3" id="KW-1003">Cell membrane</keyword>
<dbReference type="EMBL" id="CP021367">
    <property type="protein sequence ID" value="ART61241.1"/>
    <property type="molecule type" value="Genomic_DNA"/>
</dbReference>
<dbReference type="KEGG" id="acip:CBP36_19945"/>
<evidence type="ECO:0000256" key="4">
    <source>
        <dbReference type="ARBA" id="ARBA00022519"/>
    </source>
</evidence>
<keyword evidence="10" id="KW-0614">Plasmid</keyword>
<evidence type="ECO:0000256" key="2">
    <source>
        <dbReference type="ARBA" id="ARBA00005745"/>
    </source>
</evidence>
<organism evidence="10 11">
    <name type="scientific">Acidovorax carolinensis</name>
    <dbReference type="NCBI Taxonomy" id="553814"/>
    <lineage>
        <taxon>Bacteria</taxon>
        <taxon>Pseudomonadati</taxon>
        <taxon>Pseudomonadota</taxon>
        <taxon>Betaproteobacteria</taxon>
        <taxon>Burkholderiales</taxon>
        <taxon>Comamonadaceae</taxon>
        <taxon>Acidovorax</taxon>
    </lineage>
</organism>
<keyword evidence="6 8" id="KW-1133">Transmembrane helix</keyword>
<keyword evidence="7 8" id="KW-0472">Membrane</keyword>
<evidence type="ECO:0000259" key="9">
    <source>
        <dbReference type="Pfam" id="PF00482"/>
    </source>
</evidence>
<dbReference type="PANTHER" id="PTHR30012">
    <property type="entry name" value="GENERAL SECRETION PATHWAY PROTEIN"/>
    <property type="match status" value="1"/>
</dbReference>
<evidence type="ECO:0000256" key="7">
    <source>
        <dbReference type="ARBA" id="ARBA00023136"/>
    </source>
</evidence>